<evidence type="ECO:0000313" key="1">
    <source>
        <dbReference type="EMBL" id="MDK6275856.1"/>
    </source>
</evidence>
<proteinExistence type="predicted"/>
<organism evidence="1 2">
    <name type="scientific">Pseudoglutamicibacter cumminsii</name>
    <dbReference type="NCBI Taxonomy" id="156979"/>
    <lineage>
        <taxon>Bacteria</taxon>
        <taxon>Bacillati</taxon>
        <taxon>Actinomycetota</taxon>
        <taxon>Actinomycetes</taxon>
        <taxon>Micrococcales</taxon>
        <taxon>Micrococcaceae</taxon>
        <taxon>Pseudoglutamicibacter</taxon>
    </lineage>
</organism>
<dbReference type="Proteomes" id="UP001240483">
    <property type="component" value="Unassembled WGS sequence"/>
</dbReference>
<dbReference type="AlphaFoldDB" id="A0AAP4CD15"/>
<comment type="caution">
    <text evidence="1">The sequence shown here is derived from an EMBL/GenBank/DDBJ whole genome shotgun (WGS) entry which is preliminary data.</text>
</comment>
<protein>
    <submittedName>
        <fullName evidence="1">Uncharacterized protein</fullName>
    </submittedName>
</protein>
<accession>A0AAP4CD15</accession>
<sequence>MTSAAWEKQLPSFALLVTERVLNGLIEAGVDGFEYQPHDPEED</sequence>
<evidence type="ECO:0000313" key="2">
    <source>
        <dbReference type="Proteomes" id="UP001240483"/>
    </source>
</evidence>
<dbReference type="RefSeq" id="WP_260077402.1">
    <property type="nucleotide sequence ID" value="NZ_CALUAG010000036.1"/>
</dbReference>
<reference evidence="1" key="1">
    <citation type="submission" date="2023-05" db="EMBL/GenBank/DDBJ databases">
        <title>Cataloging the Phylogenetic Diversity of Human Bladder Bacteria.</title>
        <authorList>
            <person name="Du J."/>
        </authorList>
    </citation>
    <scope>NUCLEOTIDE SEQUENCE</scope>
    <source>
        <strain evidence="1">UMB9978</strain>
    </source>
</reference>
<dbReference type="EMBL" id="JASODW010000014">
    <property type="protein sequence ID" value="MDK6275856.1"/>
    <property type="molecule type" value="Genomic_DNA"/>
</dbReference>
<name>A0AAP4CD15_9MICC</name>
<gene>
    <name evidence="1" type="ORF">QP116_08955</name>
</gene>